<reference evidence="1 2" key="1">
    <citation type="submission" date="2014-04" db="EMBL/GenBank/DDBJ databases">
        <title>Evolutionary Origins and Diversification of the Mycorrhizal Mutualists.</title>
        <authorList>
            <consortium name="DOE Joint Genome Institute"/>
            <consortium name="Mycorrhizal Genomics Consortium"/>
            <person name="Kohler A."/>
            <person name="Kuo A."/>
            <person name="Nagy L.G."/>
            <person name="Floudas D."/>
            <person name="Copeland A."/>
            <person name="Barry K.W."/>
            <person name="Cichocki N."/>
            <person name="Veneault-Fourrey C."/>
            <person name="LaButti K."/>
            <person name="Lindquist E.A."/>
            <person name="Lipzen A."/>
            <person name="Lundell T."/>
            <person name="Morin E."/>
            <person name="Murat C."/>
            <person name="Riley R."/>
            <person name="Ohm R."/>
            <person name="Sun H."/>
            <person name="Tunlid A."/>
            <person name="Henrissat B."/>
            <person name="Grigoriev I.V."/>
            <person name="Hibbett D.S."/>
            <person name="Martin F."/>
        </authorList>
    </citation>
    <scope>NUCLEOTIDE SEQUENCE [LARGE SCALE GENOMIC DNA]</scope>
    <source>
        <strain evidence="1 2">Koide BX008</strain>
    </source>
</reference>
<dbReference type="HOGENOM" id="CLU_2405248_0_0_1"/>
<keyword evidence="2" id="KW-1185">Reference proteome</keyword>
<name>A0A0C2WD79_AMAMK</name>
<dbReference type="AlphaFoldDB" id="A0A0C2WD79"/>
<sequence length="93" mass="10914">RSTYSYRLIFRASNSTGSFGCRHGICDAICWPYHPRYLRNMLEARMAVPAKAVLDMCKEVDKRMWRSMVPLRQFKGVPAEVIRKAEGKQYPWE</sequence>
<dbReference type="OrthoDB" id="5575at2759"/>
<dbReference type="SUPFAM" id="SSF158702">
    <property type="entry name" value="Sec63 N-terminal domain-like"/>
    <property type="match status" value="1"/>
</dbReference>
<dbReference type="STRING" id="946122.A0A0C2WD79"/>
<feature type="non-terminal residue" evidence="1">
    <location>
        <position position="1"/>
    </location>
</feature>
<evidence type="ECO:0000313" key="1">
    <source>
        <dbReference type="EMBL" id="KIL54501.1"/>
    </source>
</evidence>
<organism evidence="1 2">
    <name type="scientific">Amanita muscaria (strain Koide BX008)</name>
    <dbReference type="NCBI Taxonomy" id="946122"/>
    <lineage>
        <taxon>Eukaryota</taxon>
        <taxon>Fungi</taxon>
        <taxon>Dikarya</taxon>
        <taxon>Basidiomycota</taxon>
        <taxon>Agaricomycotina</taxon>
        <taxon>Agaricomycetes</taxon>
        <taxon>Agaricomycetidae</taxon>
        <taxon>Agaricales</taxon>
        <taxon>Pluteineae</taxon>
        <taxon>Amanitaceae</taxon>
        <taxon>Amanita</taxon>
    </lineage>
</organism>
<gene>
    <name evidence="1" type="ORF">M378DRAFT_1055664</name>
</gene>
<dbReference type="InParanoid" id="A0A0C2WD79"/>
<evidence type="ECO:0000313" key="2">
    <source>
        <dbReference type="Proteomes" id="UP000054549"/>
    </source>
</evidence>
<protein>
    <submittedName>
        <fullName evidence="1">Uncharacterized protein</fullName>
    </submittedName>
</protein>
<feature type="non-terminal residue" evidence="1">
    <location>
        <position position="93"/>
    </location>
</feature>
<proteinExistence type="predicted"/>
<dbReference type="Gene3D" id="1.10.150.20">
    <property type="entry name" value="5' to 3' exonuclease, C-terminal subdomain"/>
    <property type="match status" value="1"/>
</dbReference>
<dbReference type="EMBL" id="KN818722">
    <property type="protein sequence ID" value="KIL54501.1"/>
    <property type="molecule type" value="Genomic_DNA"/>
</dbReference>
<accession>A0A0C2WD79</accession>
<dbReference type="Proteomes" id="UP000054549">
    <property type="component" value="Unassembled WGS sequence"/>
</dbReference>